<evidence type="ECO:0000313" key="5">
    <source>
        <dbReference type="Proteomes" id="UP000241404"/>
    </source>
</evidence>
<accession>A0ABD6WYY8</accession>
<dbReference type="RefSeq" id="WP_065171654.1">
    <property type="nucleotide sequence ID" value="NZ_LZFH01000015.1"/>
</dbReference>
<protein>
    <submittedName>
        <fullName evidence="4">DUF2057 domain-containing protein</fullName>
    </submittedName>
</protein>
<dbReference type="AlphaFoldDB" id="A0ABD6WYY8"/>
<evidence type="ECO:0000256" key="1">
    <source>
        <dbReference type="ARBA" id="ARBA00008490"/>
    </source>
</evidence>
<evidence type="ECO:0000256" key="2">
    <source>
        <dbReference type="ARBA" id="ARBA00022729"/>
    </source>
</evidence>
<dbReference type="EMBL" id="PYMM01000020">
    <property type="protein sequence ID" value="PSU14933.1"/>
    <property type="molecule type" value="Genomic_DNA"/>
</dbReference>
<organism evidence="4 5">
    <name type="scientific">Photobacterium damselae</name>
    <dbReference type="NCBI Taxonomy" id="38293"/>
    <lineage>
        <taxon>Bacteria</taxon>
        <taxon>Pseudomonadati</taxon>
        <taxon>Pseudomonadota</taxon>
        <taxon>Gammaproteobacteria</taxon>
        <taxon>Vibrionales</taxon>
        <taxon>Vibrionaceae</taxon>
        <taxon>Photobacterium</taxon>
    </lineage>
</organism>
<feature type="signal peptide" evidence="3">
    <location>
        <begin position="1"/>
        <end position="21"/>
    </location>
</feature>
<gene>
    <name evidence="4" type="ORF">CTM90_18975</name>
</gene>
<dbReference type="Proteomes" id="UP000241404">
    <property type="component" value="Unassembled WGS sequence"/>
</dbReference>
<reference evidence="4 5" key="1">
    <citation type="submission" date="2018-03" db="EMBL/GenBank/DDBJ databases">
        <title>Whole genome sequencing of Histamine producing bacteria.</title>
        <authorList>
            <person name="Butler K."/>
        </authorList>
    </citation>
    <scope>NUCLEOTIDE SEQUENCE [LARGE SCALE GENOMIC DNA]</scope>
    <source>
        <strain evidence="4 5">BT-6</strain>
    </source>
</reference>
<comment type="caution">
    <text evidence="4">The sequence shown here is derived from an EMBL/GenBank/DDBJ whole genome shotgun (WGS) entry which is preliminary data.</text>
</comment>
<proteinExistence type="inferred from homology"/>
<dbReference type="Pfam" id="PF09829">
    <property type="entry name" value="DUF2057"/>
    <property type="match status" value="1"/>
</dbReference>
<dbReference type="InterPro" id="IPR018635">
    <property type="entry name" value="UPF0319"/>
</dbReference>
<sequence>MKRITSLAYAAVLLSSYAAQANVSLEMPSYFSVLAAQSQELKKAQKQINLTDGQQQVLIRFESPRNPHSTAQSMGYIHSQPLLVTFSAQDDVIKLVAPRIDTPQEIVKFAKAPKFDLINGEGQSVEYKMKAIGFSGSPLLADYNALLAEQIMPQAEAAPTQNTISASHKIAVAPVVTSTMTVEATPVFDASSKTVMPIDVSKLSPTQRQELLKSLYQQADETQRKTFMRWALGL</sequence>
<keyword evidence="2 3" id="KW-0732">Signal</keyword>
<evidence type="ECO:0000313" key="4">
    <source>
        <dbReference type="EMBL" id="PSU14933.1"/>
    </source>
</evidence>
<comment type="similarity">
    <text evidence="1">Belongs to the UPF0319 family.</text>
</comment>
<feature type="chain" id="PRO_5044790942" evidence="3">
    <location>
        <begin position="22"/>
        <end position="234"/>
    </location>
</feature>
<dbReference type="PANTHER" id="PTHR38108">
    <property type="entry name" value="UPF0319 PROTEIN YCCT"/>
    <property type="match status" value="1"/>
</dbReference>
<name>A0ABD6WYY8_PHODM</name>
<dbReference type="PANTHER" id="PTHR38108:SF1">
    <property type="entry name" value="UPF0319 PROTEIN YCCT"/>
    <property type="match status" value="1"/>
</dbReference>
<evidence type="ECO:0000256" key="3">
    <source>
        <dbReference type="SAM" id="SignalP"/>
    </source>
</evidence>